<name>A0A0V0YWK3_TRIBR</name>
<gene>
    <name evidence="1" type="ORF">T03_17758</name>
</gene>
<comment type="caution">
    <text evidence="1">The sequence shown here is derived from an EMBL/GenBank/DDBJ whole genome shotgun (WGS) entry which is preliminary data.</text>
</comment>
<feature type="non-terminal residue" evidence="1">
    <location>
        <position position="1"/>
    </location>
</feature>
<evidence type="ECO:0000313" key="2">
    <source>
        <dbReference type="Proteomes" id="UP000054653"/>
    </source>
</evidence>
<dbReference type="Proteomes" id="UP000054653">
    <property type="component" value="Unassembled WGS sequence"/>
</dbReference>
<keyword evidence="2" id="KW-1185">Reference proteome</keyword>
<protein>
    <submittedName>
        <fullName evidence="1">Uncharacterized protein</fullName>
    </submittedName>
</protein>
<feature type="non-terminal residue" evidence="1">
    <location>
        <position position="82"/>
    </location>
</feature>
<dbReference type="EMBL" id="JYDI01005620">
    <property type="protein sequence ID" value="KRY04491.1"/>
    <property type="molecule type" value="Genomic_DNA"/>
</dbReference>
<reference evidence="1 2" key="1">
    <citation type="submission" date="2015-01" db="EMBL/GenBank/DDBJ databases">
        <title>Evolution of Trichinella species and genotypes.</title>
        <authorList>
            <person name="Korhonen P.K."/>
            <person name="Edoardo P."/>
            <person name="Giuseppe L.R."/>
            <person name="Gasser R.B."/>
        </authorList>
    </citation>
    <scope>NUCLEOTIDE SEQUENCE [LARGE SCALE GENOMIC DNA]</scope>
    <source>
        <strain evidence="1">ISS120</strain>
    </source>
</reference>
<proteinExistence type="predicted"/>
<organism evidence="1 2">
    <name type="scientific">Trichinella britovi</name>
    <name type="common">Parasitic roundworm</name>
    <dbReference type="NCBI Taxonomy" id="45882"/>
    <lineage>
        <taxon>Eukaryota</taxon>
        <taxon>Metazoa</taxon>
        <taxon>Ecdysozoa</taxon>
        <taxon>Nematoda</taxon>
        <taxon>Enoplea</taxon>
        <taxon>Dorylaimia</taxon>
        <taxon>Trichinellida</taxon>
        <taxon>Trichinellidae</taxon>
        <taxon>Trichinella</taxon>
    </lineage>
</organism>
<dbReference type="AlphaFoldDB" id="A0A0V0YWK3"/>
<accession>A0A0V0YWK3</accession>
<evidence type="ECO:0000313" key="1">
    <source>
        <dbReference type="EMBL" id="KRY04491.1"/>
    </source>
</evidence>
<sequence length="82" mass="9017">LLLSFSNSDCSERSQAVSCAACLRAIYSASVVDNATVRCFFDVHAIAASEWHTTHPEMDRRSSLSLPKSESEYTVSAFSVRL</sequence>